<comment type="caution">
    <text evidence="4">The sequence shown here is derived from an EMBL/GenBank/DDBJ whole genome shotgun (WGS) entry which is preliminary data.</text>
</comment>
<dbReference type="InterPro" id="IPR017972">
    <property type="entry name" value="Cyt_P450_CS"/>
</dbReference>
<keyword evidence="2" id="KW-0479">Metal-binding</keyword>
<comment type="similarity">
    <text evidence="1 2">Belongs to the cytochrome P450 family.</text>
</comment>
<keyword evidence="2" id="KW-0560">Oxidoreductase</keyword>
<dbReference type="PRINTS" id="PR00359">
    <property type="entry name" value="BP450"/>
</dbReference>
<dbReference type="EMBL" id="JAJAGO010000012">
    <property type="protein sequence ID" value="MCT2592962.1"/>
    <property type="molecule type" value="Genomic_DNA"/>
</dbReference>
<sequence>MPPFFDWEFAADPYPAYAWLREHAPVRRTELPSGVEAWLVTRYGDARQALADQRLSKNPGHHSEQAAHGKGKVGIPGERSANLMTHLLNIDPPDHTRLRRLVSKAFTPRRVAAFEPRVRELTEGLIDGILAGRPGGAADLIHELAFPLPLYAICDLLGVPPGDQDDFRDWAGMMIRHDRGPRGGVGRAVKKMRAYLAELIHRKRQDPGDDLISGLIRASDHGEHLTENEAAAMAFILLFAGFETTVNLIGNGTYALLRHPEQRERWQDAVACGDEARQNTAIEEMLRYDGPVEMATWRFATEPLELGGQRIGTGEPVLVVLAAANRDPAKFDAPDLLDLGRSDNQHLGFGHGVHYCLGAPLARLEGRIAIGSVFQRLPGLQLAAEPEELRWRGGLIMRGLRTLPVTFA</sequence>
<name>A0ABT2JYI2_9ACTN</name>
<evidence type="ECO:0000256" key="2">
    <source>
        <dbReference type="RuleBase" id="RU000461"/>
    </source>
</evidence>
<dbReference type="SUPFAM" id="SSF48264">
    <property type="entry name" value="Cytochrome P450"/>
    <property type="match status" value="1"/>
</dbReference>
<gene>
    <name evidence="4" type="ORF">LHJ74_24125</name>
    <name evidence="5" type="ORF">LHJ74_27960</name>
</gene>
<keyword evidence="6" id="KW-1185">Reference proteome</keyword>
<reference evidence="4 6" key="1">
    <citation type="submission" date="2021-10" db="EMBL/GenBank/DDBJ databases">
        <title>Streptomyces gossypii sp. nov., isolated from soil collected from cotton field.</title>
        <authorList>
            <person name="Ge X."/>
            <person name="Chen X."/>
            <person name="Liu W."/>
        </authorList>
    </citation>
    <scope>NUCLEOTIDE SEQUENCE [LARGE SCALE GENOMIC DNA]</scope>
    <source>
        <strain evidence="4 6">N2-109</strain>
    </source>
</reference>
<evidence type="ECO:0000313" key="5">
    <source>
        <dbReference type="EMBL" id="MCT2593695.1"/>
    </source>
</evidence>
<dbReference type="EMBL" id="JAJAGO010000015">
    <property type="protein sequence ID" value="MCT2593695.1"/>
    <property type="molecule type" value="Genomic_DNA"/>
</dbReference>
<dbReference type="PROSITE" id="PS00086">
    <property type="entry name" value="CYTOCHROME_P450"/>
    <property type="match status" value="1"/>
</dbReference>
<evidence type="ECO:0000256" key="1">
    <source>
        <dbReference type="ARBA" id="ARBA00010617"/>
    </source>
</evidence>
<evidence type="ECO:0000256" key="3">
    <source>
        <dbReference type="SAM" id="MobiDB-lite"/>
    </source>
</evidence>
<feature type="region of interest" description="Disordered" evidence="3">
    <location>
        <begin position="55"/>
        <end position="75"/>
    </location>
</feature>
<organism evidence="4 6">
    <name type="scientific">Streptomyces gossypii</name>
    <dbReference type="NCBI Taxonomy" id="2883101"/>
    <lineage>
        <taxon>Bacteria</taxon>
        <taxon>Bacillati</taxon>
        <taxon>Actinomycetota</taxon>
        <taxon>Actinomycetes</taxon>
        <taxon>Kitasatosporales</taxon>
        <taxon>Streptomycetaceae</taxon>
        <taxon>Streptomyces</taxon>
    </lineage>
</organism>
<dbReference type="CDD" id="cd11029">
    <property type="entry name" value="CYP107-like"/>
    <property type="match status" value="1"/>
</dbReference>
<dbReference type="Proteomes" id="UP001156389">
    <property type="component" value="Unassembled WGS sequence"/>
</dbReference>
<accession>A0ABT2JYI2</accession>
<dbReference type="Pfam" id="PF00067">
    <property type="entry name" value="p450"/>
    <property type="match status" value="1"/>
</dbReference>
<keyword evidence="2" id="KW-0408">Iron</keyword>
<dbReference type="RefSeq" id="WP_260220549.1">
    <property type="nucleotide sequence ID" value="NZ_JAJAGO010000012.1"/>
</dbReference>
<protein>
    <submittedName>
        <fullName evidence="4">Cytochrome P450</fullName>
    </submittedName>
</protein>
<keyword evidence="2" id="KW-0349">Heme</keyword>
<dbReference type="InterPro" id="IPR002397">
    <property type="entry name" value="Cyt_P450_B"/>
</dbReference>
<evidence type="ECO:0000313" key="6">
    <source>
        <dbReference type="Proteomes" id="UP001156389"/>
    </source>
</evidence>
<dbReference type="PANTHER" id="PTHR46696">
    <property type="entry name" value="P450, PUTATIVE (EUROFUNG)-RELATED"/>
    <property type="match status" value="1"/>
</dbReference>
<dbReference type="InterPro" id="IPR001128">
    <property type="entry name" value="Cyt_P450"/>
</dbReference>
<dbReference type="Gene3D" id="1.10.630.10">
    <property type="entry name" value="Cytochrome P450"/>
    <property type="match status" value="1"/>
</dbReference>
<keyword evidence="2" id="KW-0503">Monooxygenase</keyword>
<dbReference type="PANTHER" id="PTHR46696:SF1">
    <property type="entry name" value="CYTOCHROME P450 YJIB-RELATED"/>
    <property type="match status" value="1"/>
</dbReference>
<proteinExistence type="inferred from homology"/>
<evidence type="ECO:0000313" key="4">
    <source>
        <dbReference type="EMBL" id="MCT2592962.1"/>
    </source>
</evidence>
<dbReference type="InterPro" id="IPR036396">
    <property type="entry name" value="Cyt_P450_sf"/>
</dbReference>